<evidence type="ECO:0000256" key="10">
    <source>
        <dbReference type="ARBA" id="ARBA00022989"/>
    </source>
</evidence>
<gene>
    <name evidence="14" type="ORF">L211DRAFT_787121</name>
</gene>
<protein>
    <recommendedName>
        <fullName evidence="4">NADH dehydrogenase [ubiquinone] 1 alpha subcomplex subunit 1</fullName>
    </recommendedName>
</protein>
<reference evidence="14 15" key="1">
    <citation type="journal article" date="2018" name="Nat. Ecol. Evol.">
        <title>Pezizomycetes genomes reveal the molecular basis of ectomycorrhizal truffle lifestyle.</title>
        <authorList>
            <person name="Murat C."/>
            <person name="Payen T."/>
            <person name="Noel B."/>
            <person name="Kuo A."/>
            <person name="Morin E."/>
            <person name="Chen J."/>
            <person name="Kohler A."/>
            <person name="Krizsan K."/>
            <person name="Balestrini R."/>
            <person name="Da Silva C."/>
            <person name="Montanini B."/>
            <person name="Hainaut M."/>
            <person name="Levati E."/>
            <person name="Barry K.W."/>
            <person name="Belfiori B."/>
            <person name="Cichocki N."/>
            <person name="Clum A."/>
            <person name="Dockter R.B."/>
            <person name="Fauchery L."/>
            <person name="Guy J."/>
            <person name="Iotti M."/>
            <person name="Le Tacon F."/>
            <person name="Lindquist E.A."/>
            <person name="Lipzen A."/>
            <person name="Malagnac F."/>
            <person name="Mello A."/>
            <person name="Molinier V."/>
            <person name="Miyauchi S."/>
            <person name="Poulain J."/>
            <person name="Riccioni C."/>
            <person name="Rubini A."/>
            <person name="Sitrit Y."/>
            <person name="Splivallo R."/>
            <person name="Traeger S."/>
            <person name="Wang M."/>
            <person name="Zifcakova L."/>
            <person name="Wipf D."/>
            <person name="Zambonelli A."/>
            <person name="Paolocci F."/>
            <person name="Nowrousian M."/>
            <person name="Ottonello S."/>
            <person name="Baldrian P."/>
            <person name="Spatafora J.W."/>
            <person name="Henrissat B."/>
            <person name="Nagy L.G."/>
            <person name="Aury J.M."/>
            <person name="Wincker P."/>
            <person name="Grigoriev I.V."/>
            <person name="Bonfante P."/>
            <person name="Martin F.M."/>
        </authorList>
    </citation>
    <scope>NUCLEOTIDE SEQUENCE [LARGE SCALE GENOMIC DNA]</scope>
    <source>
        <strain evidence="14 15">ATCC MYA-4762</strain>
    </source>
</reference>
<keyword evidence="5" id="KW-0813">Transport</keyword>
<evidence type="ECO:0000256" key="8">
    <source>
        <dbReference type="ARBA" id="ARBA00022792"/>
    </source>
</evidence>
<dbReference type="PANTHER" id="PTHR17098">
    <property type="entry name" value="NADH-UBIQUINONE OXIDOREDUCTASE MWFE SUBUNIT"/>
    <property type="match status" value="1"/>
</dbReference>
<keyword evidence="11" id="KW-0496">Mitochondrion</keyword>
<comment type="subcellular location">
    <subcellularLocation>
        <location evidence="2">Mitochondrion inner membrane</location>
        <topology evidence="2">Single-pass membrane protein</topology>
        <orientation evidence="2">Matrix side</orientation>
    </subcellularLocation>
</comment>
<dbReference type="PANTHER" id="PTHR17098:SF2">
    <property type="entry name" value="NADH DEHYDROGENASE [UBIQUINONE] 1 ALPHA SUBCOMPLEX SUBUNIT 1"/>
    <property type="match status" value="1"/>
</dbReference>
<feature type="transmembrane region" description="Helical" evidence="13">
    <location>
        <begin position="12"/>
        <end position="31"/>
    </location>
</feature>
<evidence type="ECO:0000256" key="9">
    <source>
        <dbReference type="ARBA" id="ARBA00022982"/>
    </source>
</evidence>
<dbReference type="Proteomes" id="UP000267821">
    <property type="component" value="Unassembled WGS sequence"/>
</dbReference>
<evidence type="ECO:0000256" key="13">
    <source>
        <dbReference type="SAM" id="Phobius"/>
    </source>
</evidence>
<dbReference type="STRING" id="1051890.A0A3N4LP25"/>
<keyword evidence="15" id="KW-1185">Reference proteome</keyword>
<keyword evidence="7 13" id="KW-0812">Transmembrane</keyword>
<evidence type="ECO:0000256" key="6">
    <source>
        <dbReference type="ARBA" id="ARBA00022660"/>
    </source>
</evidence>
<evidence type="ECO:0000313" key="14">
    <source>
        <dbReference type="EMBL" id="RPB23279.1"/>
    </source>
</evidence>
<evidence type="ECO:0000256" key="11">
    <source>
        <dbReference type="ARBA" id="ARBA00023128"/>
    </source>
</evidence>
<sequence>MPVPFEALIPYGIMLVMFGATGAGMSAFRNYNNEGKRARRSLDTWDRVLMERDARLTGSLRGQRDDPKAPPGFETNSIWKVRSTCPILHGSPIYTG</sequence>
<organism evidence="14 15">
    <name type="scientific">Terfezia boudieri ATCC MYA-4762</name>
    <dbReference type="NCBI Taxonomy" id="1051890"/>
    <lineage>
        <taxon>Eukaryota</taxon>
        <taxon>Fungi</taxon>
        <taxon>Dikarya</taxon>
        <taxon>Ascomycota</taxon>
        <taxon>Pezizomycotina</taxon>
        <taxon>Pezizomycetes</taxon>
        <taxon>Pezizales</taxon>
        <taxon>Pezizaceae</taxon>
        <taxon>Terfezia</taxon>
    </lineage>
</organism>
<evidence type="ECO:0000256" key="4">
    <source>
        <dbReference type="ARBA" id="ARBA00016392"/>
    </source>
</evidence>
<keyword evidence="6" id="KW-0679">Respiratory chain</keyword>
<name>A0A3N4LP25_9PEZI</name>
<dbReference type="GO" id="GO:0005743">
    <property type="term" value="C:mitochondrial inner membrane"/>
    <property type="evidence" value="ECO:0007669"/>
    <property type="project" value="UniProtKB-SubCell"/>
</dbReference>
<dbReference type="InParanoid" id="A0A3N4LP25"/>
<dbReference type="AlphaFoldDB" id="A0A3N4LP25"/>
<keyword evidence="12 13" id="KW-0472">Membrane</keyword>
<evidence type="ECO:0000256" key="1">
    <source>
        <dbReference type="ARBA" id="ARBA00003195"/>
    </source>
</evidence>
<keyword evidence="9" id="KW-0249">Electron transport</keyword>
<dbReference type="EMBL" id="ML121547">
    <property type="protein sequence ID" value="RPB23279.1"/>
    <property type="molecule type" value="Genomic_DNA"/>
</dbReference>
<evidence type="ECO:0000256" key="2">
    <source>
        <dbReference type="ARBA" id="ARBA00004298"/>
    </source>
</evidence>
<evidence type="ECO:0000256" key="3">
    <source>
        <dbReference type="ARBA" id="ARBA00009960"/>
    </source>
</evidence>
<comment type="function">
    <text evidence="1">Accessory subunit of the mitochondrial membrane respiratory chain NADH dehydrogenase (Complex I), that is believed not to be involved in catalysis. Complex I functions in the transfer of electrons from NADH to the respiratory chain. The immediate electron acceptor for the enzyme is believed to be ubiquinone.</text>
</comment>
<evidence type="ECO:0000256" key="12">
    <source>
        <dbReference type="ARBA" id="ARBA00023136"/>
    </source>
</evidence>
<proteinExistence type="inferred from homology"/>
<comment type="similarity">
    <text evidence="3">Belongs to the complex I NDUFA1 subunit family.</text>
</comment>
<dbReference type="InterPro" id="IPR017384">
    <property type="entry name" value="NADH_Ub_cplx-1_asu_su-1"/>
</dbReference>
<dbReference type="Pfam" id="PF15879">
    <property type="entry name" value="MWFE"/>
    <property type="match status" value="1"/>
</dbReference>
<accession>A0A3N4LP25</accession>
<evidence type="ECO:0000256" key="5">
    <source>
        <dbReference type="ARBA" id="ARBA00022448"/>
    </source>
</evidence>
<dbReference type="OrthoDB" id="1920692at2759"/>
<evidence type="ECO:0000313" key="15">
    <source>
        <dbReference type="Proteomes" id="UP000267821"/>
    </source>
</evidence>
<keyword evidence="8" id="KW-0999">Mitochondrion inner membrane</keyword>
<keyword evidence="10 13" id="KW-1133">Transmembrane helix</keyword>
<evidence type="ECO:0000256" key="7">
    <source>
        <dbReference type="ARBA" id="ARBA00022692"/>
    </source>
</evidence>